<organism evidence="8 9">
    <name type="scientific">Stentor coeruleus</name>
    <dbReference type="NCBI Taxonomy" id="5963"/>
    <lineage>
        <taxon>Eukaryota</taxon>
        <taxon>Sar</taxon>
        <taxon>Alveolata</taxon>
        <taxon>Ciliophora</taxon>
        <taxon>Postciliodesmatophora</taxon>
        <taxon>Heterotrichea</taxon>
        <taxon>Heterotrichida</taxon>
        <taxon>Stentoridae</taxon>
        <taxon>Stentor</taxon>
    </lineage>
</organism>
<dbReference type="GO" id="GO:0006888">
    <property type="term" value="P:endoplasmic reticulum to Golgi vesicle-mediated transport"/>
    <property type="evidence" value="ECO:0007669"/>
    <property type="project" value="TreeGrafter"/>
</dbReference>
<dbReference type="EMBL" id="MPUH01000206">
    <property type="protein sequence ID" value="OMJ86419.1"/>
    <property type="molecule type" value="Genomic_DNA"/>
</dbReference>
<keyword evidence="4 7" id="KW-0256">Endoplasmic reticulum</keyword>
<dbReference type="GO" id="GO:1990070">
    <property type="term" value="C:TRAPPI protein complex"/>
    <property type="evidence" value="ECO:0007669"/>
    <property type="project" value="TreeGrafter"/>
</dbReference>
<evidence type="ECO:0000313" key="8">
    <source>
        <dbReference type="EMBL" id="OMJ86419.1"/>
    </source>
</evidence>
<dbReference type="InterPro" id="IPR024096">
    <property type="entry name" value="NO_sig/Golgi_transp_ligand-bd"/>
</dbReference>
<proteinExistence type="inferred from homology"/>
<comment type="subcellular location">
    <subcellularLocation>
        <location evidence="1">Endoplasmic reticulum</location>
    </subcellularLocation>
    <subcellularLocation>
        <location evidence="7">Golgi apparatus</location>
        <location evidence="7">cis-Golgi network</location>
    </subcellularLocation>
</comment>
<evidence type="ECO:0000256" key="2">
    <source>
        <dbReference type="ARBA" id="ARBA00006218"/>
    </source>
</evidence>
<name>A0A1R2CBP0_9CILI</name>
<dbReference type="Gene3D" id="3.30.1380.20">
    <property type="entry name" value="Trafficking protein particle complex subunit 3"/>
    <property type="match status" value="1"/>
</dbReference>
<dbReference type="InterPro" id="IPR007194">
    <property type="entry name" value="TRAPP_component"/>
</dbReference>
<keyword evidence="3 7" id="KW-0813">Transport</keyword>
<keyword evidence="9" id="KW-1185">Reference proteome</keyword>
<comment type="subunit">
    <text evidence="7">Part of the multisubunit TRAPP (transport protein particle) complex.</text>
</comment>
<gene>
    <name evidence="8" type="ORF">SteCoe_12079</name>
</gene>
<dbReference type="PANTHER" id="PTHR20902">
    <property type="entry name" value="41-2 PROTEIN ANTIGEN-RELATED"/>
    <property type="match status" value="1"/>
</dbReference>
<dbReference type="PANTHER" id="PTHR20902:SF0">
    <property type="entry name" value="TRAFFICKING PROTEIN PARTICLE COMPLEX SUBUNIT 5"/>
    <property type="match status" value="1"/>
</dbReference>
<dbReference type="Proteomes" id="UP000187209">
    <property type="component" value="Unassembled WGS sequence"/>
</dbReference>
<sequence length="192" mass="22234">MKKSTIYDRNLKLRKEVSASSFYFLFSEIIQYSIRQDIHDLEKQLEELGIPLGARFLELIILREKGSKKETTIVNMLMLIKNNLWPLMFNKNNCVVEQHMDQENIYMIKEIEPNMCNQFASLPRGQCHMNCASFIAGIIEGLLTAAKFPAKVTAVFDDGEEAKAEEGEEKRTVYLIKFEDEVLVREAKSKKF</sequence>
<keyword evidence="6 7" id="KW-0333">Golgi apparatus</keyword>
<evidence type="ECO:0000256" key="6">
    <source>
        <dbReference type="ARBA" id="ARBA00023034"/>
    </source>
</evidence>
<dbReference type="GO" id="GO:1990071">
    <property type="term" value="C:TRAPPII protein complex"/>
    <property type="evidence" value="ECO:0007669"/>
    <property type="project" value="TreeGrafter"/>
</dbReference>
<dbReference type="AlphaFoldDB" id="A0A1R2CBP0"/>
<accession>A0A1R2CBP0</accession>
<reference evidence="8 9" key="1">
    <citation type="submission" date="2016-11" db="EMBL/GenBank/DDBJ databases">
        <title>The macronuclear genome of Stentor coeruleus: a giant cell with tiny introns.</title>
        <authorList>
            <person name="Slabodnick M."/>
            <person name="Ruby J.G."/>
            <person name="Reiff S.B."/>
            <person name="Swart E.C."/>
            <person name="Gosai S."/>
            <person name="Prabakaran S."/>
            <person name="Witkowska E."/>
            <person name="Larue G.E."/>
            <person name="Fisher S."/>
            <person name="Freeman R.M."/>
            <person name="Gunawardena J."/>
            <person name="Chu W."/>
            <person name="Stover N.A."/>
            <person name="Gregory B.D."/>
            <person name="Nowacki M."/>
            <person name="Derisi J."/>
            <person name="Roy S.W."/>
            <person name="Marshall W.F."/>
            <person name="Sood P."/>
        </authorList>
    </citation>
    <scope>NUCLEOTIDE SEQUENCE [LARGE SCALE GENOMIC DNA]</scope>
    <source>
        <strain evidence="8">WM001</strain>
    </source>
</reference>
<evidence type="ECO:0000256" key="4">
    <source>
        <dbReference type="ARBA" id="ARBA00022824"/>
    </source>
</evidence>
<dbReference type="Pfam" id="PF04051">
    <property type="entry name" value="TRAPP"/>
    <property type="match status" value="1"/>
</dbReference>
<dbReference type="InterPro" id="IPR016696">
    <property type="entry name" value="TRAPP-I_su5"/>
</dbReference>
<dbReference type="OrthoDB" id="282549at2759"/>
<dbReference type="PIRSF" id="PIRSF017479">
    <property type="entry name" value="TRAPP_I_complex_Trs31"/>
    <property type="match status" value="1"/>
</dbReference>
<protein>
    <recommendedName>
        <fullName evidence="7">Trafficking protein particle complex subunit</fullName>
    </recommendedName>
</protein>
<evidence type="ECO:0000256" key="5">
    <source>
        <dbReference type="ARBA" id="ARBA00022892"/>
    </source>
</evidence>
<evidence type="ECO:0000256" key="1">
    <source>
        <dbReference type="ARBA" id="ARBA00004240"/>
    </source>
</evidence>
<evidence type="ECO:0000313" key="9">
    <source>
        <dbReference type="Proteomes" id="UP000187209"/>
    </source>
</evidence>
<evidence type="ECO:0000256" key="7">
    <source>
        <dbReference type="PIRNR" id="PIRNR017479"/>
    </source>
</evidence>
<evidence type="ECO:0000256" key="3">
    <source>
        <dbReference type="ARBA" id="ARBA00022448"/>
    </source>
</evidence>
<keyword evidence="5 7" id="KW-0931">ER-Golgi transport</keyword>
<dbReference type="GO" id="GO:1990072">
    <property type="term" value="C:TRAPPIII protein complex"/>
    <property type="evidence" value="ECO:0007669"/>
    <property type="project" value="TreeGrafter"/>
</dbReference>
<dbReference type="SUPFAM" id="SSF111126">
    <property type="entry name" value="Ligand-binding domain in the NO signalling and Golgi transport"/>
    <property type="match status" value="1"/>
</dbReference>
<comment type="caution">
    <text evidence="8">The sequence shown here is derived from an EMBL/GenBank/DDBJ whole genome shotgun (WGS) entry which is preliminary data.</text>
</comment>
<dbReference type="GO" id="GO:0005783">
    <property type="term" value="C:endoplasmic reticulum"/>
    <property type="evidence" value="ECO:0007669"/>
    <property type="project" value="UniProtKB-SubCell"/>
</dbReference>
<comment type="similarity">
    <text evidence="2 7">Belongs to the TRAPP small subunits family. BET3 subfamily.</text>
</comment>
<dbReference type="CDD" id="cd14943">
    <property type="entry name" value="TRAPPC5_Trs31"/>
    <property type="match status" value="1"/>
</dbReference>